<dbReference type="OrthoDB" id="9051932at2"/>
<keyword evidence="3" id="KW-0472">Membrane</keyword>
<evidence type="ECO:0000256" key="1">
    <source>
        <dbReference type="ARBA" id="ARBA00022448"/>
    </source>
</evidence>
<gene>
    <name evidence="9" type="ORF">SAMN05444168_2553</name>
</gene>
<evidence type="ECO:0000256" key="5">
    <source>
        <dbReference type="ARBA" id="ARBA00022737"/>
    </source>
</evidence>
<evidence type="ECO:0000313" key="9">
    <source>
        <dbReference type="EMBL" id="SIO09131.1"/>
    </source>
</evidence>
<evidence type="ECO:0000256" key="4">
    <source>
        <dbReference type="ARBA" id="ARBA00022597"/>
    </source>
</evidence>
<organism evidence="9 10">
    <name type="scientific">Paraburkholderia phenazinium</name>
    <dbReference type="NCBI Taxonomy" id="60549"/>
    <lineage>
        <taxon>Bacteria</taxon>
        <taxon>Pseudomonadati</taxon>
        <taxon>Pseudomonadota</taxon>
        <taxon>Betaproteobacteria</taxon>
        <taxon>Burkholderiales</taxon>
        <taxon>Burkholderiaceae</taxon>
        <taxon>Paraburkholderia</taxon>
    </lineage>
</organism>
<dbReference type="RefSeq" id="WP_074264564.1">
    <property type="nucleotide sequence ID" value="NZ_FSRM01000001.1"/>
</dbReference>
<evidence type="ECO:0000256" key="2">
    <source>
        <dbReference type="ARBA" id="ARBA00022475"/>
    </source>
</evidence>
<accession>A0A1N6GNR8</accession>
<dbReference type="GO" id="GO:0005524">
    <property type="term" value="F:ATP binding"/>
    <property type="evidence" value="ECO:0007669"/>
    <property type="project" value="UniProtKB-KW"/>
</dbReference>
<protein>
    <submittedName>
        <fullName evidence="9">Monosaccharide ABC transporter ATP-binding protein, CUT2 family</fullName>
    </submittedName>
</protein>
<keyword evidence="6" id="KW-0547">Nucleotide-binding</keyword>
<feature type="domain" description="ABC transporter" evidence="8">
    <location>
        <begin position="8"/>
        <end position="247"/>
    </location>
</feature>
<dbReference type="AlphaFoldDB" id="A0A1N6GNR8"/>
<sequence>MAEQHYLLTARSIIKSFGPTSVLKGFDLSIAPGEVHAFLGGNGAGKSTLIKIISGQFERDGGALEFDGQAIGASVGGHVAAGTIAVVNQELALLPHLSVAENIAMPRLRRGTAKYSERAAMGIAIEALSLIDPHFARESAARPVSGLTLHERQLVEIARALGSGAKLLLLDEPTANLTAAETGRLFSVIRRLIADTGLAVLFVSHRMREIRQIADVCTIIRDGKTAVDRIALDAITDREIVECMGQNVVVEEAPANFIEVANQRSSNEALAQDGDDNAPVAHAAAGGTLRIERDGVAIEVPGGAIIGLAGAPVGPSSLIDALTGITPAGAWTITRDGTRVSYSHPSAGARDGVGFVSGDRSNKGILATLPIVDNLVAAARVVNRRNVVGRAEIAQSAQLLEALKIRAGSLWDLPATLSGGTQQKLLIARWLLLSPKLLVLEEPTRGVDIRTKREIYTLIRKMAEQGTTVVWWSTEYIELVELCDTVLAFDLDGKPTEVLRHADVNETQLATATGMAA</sequence>
<evidence type="ECO:0000259" key="8">
    <source>
        <dbReference type="PROSITE" id="PS50893"/>
    </source>
</evidence>
<evidence type="ECO:0000313" key="10">
    <source>
        <dbReference type="Proteomes" id="UP000184693"/>
    </source>
</evidence>
<feature type="domain" description="ABC transporter" evidence="8">
    <location>
        <begin position="278"/>
        <end position="516"/>
    </location>
</feature>
<dbReference type="Proteomes" id="UP000184693">
    <property type="component" value="Unassembled WGS sequence"/>
</dbReference>
<dbReference type="SUPFAM" id="SSF52540">
    <property type="entry name" value="P-loop containing nucleoside triphosphate hydrolases"/>
    <property type="match status" value="2"/>
</dbReference>
<dbReference type="Gene3D" id="3.40.50.300">
    <property type="entry name" value="P-loop containing nucleotide triphosphate hydrolases"/>
    <property type="match status" value="2"/>
</dbReference>
<dbReference type="PANTHER" id="PTHR43790">
    <property type="entry name" value="CARBOHYDRATE TRANSPORT ATP-BINDING PROTEIN MG119-RELATED"/>
    <property type="match status" value="1"/>
</dbReference>
<proteinExistence type="predicted"/>
<evidence type="ECO:0000256" key="6">
    <source>
        <dbReference type="ARBA" id="ARBA00022741"/>
    </source>
</evidence>
<evidence type="ECO:0000256" key="3">
    <source>
        <dbReference type="ARBA" id="ARBA00022519"/>
    </source>
</evidence>
<dbReference type="GO" id="GO:0016887">
    <property type="term" value="F:ATP hydrolysis activity"/>
    <property type="evidence" value="ECO:0007669"/>
    <property type="project" value="InterPro"/>
</dbReference>
<dbReference type="EMBL" id="FSRM01000001">
    <property type="protein sequence ID" value="SIO09131.1"/>
    <property type="molecule type" value="Genomic_DNA"/>
</dbReference>
<dbReference type="Pfam" id="PF00005">
    <property type="entry name" value="ABC_tran"/>
    <property type="match status" value="2"/>
</dbReference>
<dbReference type="InterPro" id="IPR027417">
    <property type="entry name" value="P-loop_NTPase"/>
</dbReference>
<keyword evidence="7 9" id="KW-0067">ATP-binding</keyword>
<dbReference type="InterPro" id="IPR003439">
    <property type="entry name" value="ABC_transporter-like_ATP-bd"/>
</dbReference>
<dbReference type="SMART" id="SM00382">
    <property type="entry name" value="AAA"/>
    <property type="match status" value="1"/>
</dbReference>
<keyword evidence="4" id="KW-0762">Sugar transport</keyword>
<keyword evidence="2" id="KW-1003">Cell membrane</keyword>
<dbReference type="InterPro" id="IPR050107">
    <property type="entry name" value="ABC_carbohydrate_import_ATPase"/>
</dbReference>
<keyword evidence="5" id="KW-0677">Repeat</keyword>
<reference evidence="9 10" key="1">
    <citation type="submission" date="2016-11" db="EMBL/GenBank/DDBJ databases">
        <authorList>
            <person name="Jaros S."/>
            <person name="Januszkiewicz K."/>
            <person name="Wedrychowicz H."/>
        </authorList>
    </citation>
    <scope>NUCLEOTIDE SEQUENCE [LARGE SCALE GENOMIC DNA]</scope>
    <source>
        <strain evidence="9 10">GAS86</strain>
    </source>
</reference>
<dbReference type="InterPro" id="IPR003593">
    <property type="entry name" value="AAA+_ATPase"/>
</dbReference>
<dbReference type="CDD" id="cd03216">
    <property type="entry name" value="ABC_Carb_Monos_I"/>
    <property type="match status" value="1"/>
</dbReference>
<evidence type="ECO:0000256" key="7">
    <source>
        <dbReference type="ARBA" id="ARBA00022840"/>
    </source>
</evidence>
<name>A0A1N6GNR8_9BURK</name>
<dbReference type="PROSITE" id="PS50893">
    <property type="entry name" value="ABC_TRANSPORTER_2"/>
    <property type="match status" value="2"/>
</dbReference>
<keyword evidence="3" id="KW-0997">Cell inner membrane</keyword>
<keyword evidence="1" id="KW-0813">Transport</keyword>
<dbReference type="PANTHER" id="PTHR43790:SF9">
    <property type="entry name" value="GALACTOFURANOSE TRANSPORTER ATP-BINDING PROTEIN YTFR"/>
    <property type="match status" value="1"/>
</dbReference>